<dbReference type="SUPFAM" id="SSF53335">
    <property type="entry name" value="S-adenosyl-L-methionine-dependent methyltransferases"/>
    <property type="match status" value="1"/>
</dbReference>
<keyword evidence="3" id="KW-1185">Reference proteome</keyword>
<keyword evidence="2" id="KW-0489">Methyltransferase</keyword>
<evidence type="ECO:0000259" key="1">
    <source>
        <dbReference type="Pfam" id="PF13649"/>
    </source>
</evidence>
<reference evidence="3" key="1">
    <citation type="submission" date="2016-10" db="EMBL/GenBank/DDBJ databases">
        <authorList>
            <person name="Varghese N."/>
            <person name="Submissions S."/>
        </authorList>
    </citation>
    <scope>NUCLEOTIDE SEQUENCE [LARGE SCALE GENOMIC DNA]</scope>
    <source>
        <strain evidence="3">JCM 10271</strain>
    </source>
</reference>
<keyword evidence="2" id="KW-0808">Transferase</keyword>
<dbReference type="AlphaFoldDB" id="A0A1I6AMY0"/>
<accession>A0A1I6AMY0</accession>
<evidence type="ECO:0000313" key="2">
    <source>
        <dbReference type="EMBL" id="SFQ69927.1"/>
    </source>
</evidence>
<dbReference type="GO" id="GO:0032259">
    <property type="term" value="P:methylation"/>
    <property type="evidence" value="ECO:0007669"/>
    <property type="project" value="UniProtKB-KW"/>
</dbReference>
<name>A0A1I6AMY0_9RHOB</name>
<dbReference type="RefSeq" id="WP_093016024.1">
    <property type="nucleotide sequence ID" value="NZ_FOXV01000026.1"/>
</dbReference>
<sequence>MGFSADWLALREPADHAARDADLLRRAAAAAGPDPVILDLGCGTGSTVRAMSKFLPDHTRWYLVDHDPDLLEHAARSAGPKARIDQRELAELDGLPLDGVTLVTASALLDLMPKAWIDELAALLSVPFYAALSYDGAMSWEPALPGDEEATAAFNRHQCGDKGLGPALGPQAASSTASTLSKQGFAIHRAKSPWQLGAGEEALQVALVQGIAQAAGEAGFTQAEEWGRRRIQSASGSACVIGHDDILALPSQWTEEESRHGAD</sequence>
<protein>
    <submittedName>
        <fullName evidence="2">Methyltransferase domain-containing protein</fullName>
    </submittedName>
</protein>
<dbReference type="InterPro" id="IPR029063">
    <property type="entry name" value="SAM-dependent_MTases_sf"/>
</dbReference>
<proteinExistence type="predicted"/>
<organism evidence="2 3">
    <name type="scientific">Roseivivax halotolerans</name>
    <dbReference type="NCBI Taxonomy" id="93684"/>
    <lineage>
        <taxon>Bacteria</taxon>
        <taxon>Pseudomonadati</taxon>
        <taxon>Pseudomonadota</taxon>
        <taxon>Alphaproteobacteria</taxon>
        <taxon>Rhodobacterales</taxon>
        <taxon>Roseobacteraceae</taxon>
        <taxon>Roseivivax</taxon>
    </lineage>
</organism>
<dbReference type="Proteomes" id="UP000243106">
    <property type="component" value="Unassembled WGS sequence"/>
</dbReference>
<dbReference type="InterPro" id="IPR041698">
    <property type="entry name" value="Methyltransf_25"/>
</dbReference>
<dbReference type="EMBL" id="FOXV01000026">
    <property type="protein sequence ID" value="SFQ69927.1"/>
    <property type="molecule type" value="Genomic_DNA"/>
</dbReference>
<dbReference type="Gene3D" id="3.40.50.150">
    <property type="entry name" value="Vaccinia Virus protein VP39"/>
    <property type="match status" value="1"/>
</dbReference>
<dbReference type="Pfam" id="PF13649">
    <property type="entry name" value="Methyltransf_25"/>
    <property type="match status" value="1"/>
</dbReference>
<gene>
    <name evidence="2" type="ORF">SAMN05421853_12610</name>
</gene>
<dbReference type="CDD" id="cd02440">
    <property type="entry name" value="AdoMet_MTases"/>
    <property type="match status" value="1"/>
</dbReference>
<dbReference type="GO" id="GO:0008168">
    <property type="term" value="F:methyltransferase activity"/>
    <property type="evidence" value="ECO:0007669"/>
    <property type="project" value="UniProtKB-KW"/>
</dbReference>
<dbReference type="STRING" id="93684.SAMN05421853_12610"/>
<evidence type="ECO:0000313" key="3">
    <source>
        <dbReference type="Proteomes" id="UP000243106"/>
    </source>
</evidence>
<feature type="domain" description="Methyltransferase" evidence="1">
    <location>
        <begin position="37"/>
        <end position="122"/>
    </location>
</feature>